<sequence length="127" mass="13217">MRFFIGSSLLLLLLVAAITGCGETTPTASDPAADPAISDPVEATAVNFANTKCPIMGGKPTAELTAEYEGKTIGFCCEGCPEKWAALDEDVKAEKFAKVDAHAGHDHAADDDNAGHEHAEDATDSPQ</sequence>
<evidence type="ECO:0008006" key="5">
    <source>
        <dbReference type="Google" id="ProtNLM"/>
    </source>
</evidence>
<protein>
    <recommendedName>
        <fullName evidence="5">YHS domain protein</fullName>
    </recommendedName>
</protein>
<keyword evidence="2" id="KW-0732">Signal</keyword>
<evidence type="ECO:0000256" key="1">
    <source>
        <dbReference type="SAM" id="MobiDB-lite"/>
    </source>
</evidence>
<dbReference type="PROSITE" id="PS51257">
    <property type="entry name" value="PROKAR_LIPOPROTEIN"/>
    <property type="match status" value="1"/>
</dbReference>
<feature type="compositionally biased region" description="Basic and acidic residues" evidence="1">
    <location>
        <begin position="98"/>
        <end position="121"/>
    </location>
</feature>
<evidence type="ECO:0000256" key="2">
    <source>
        <dbReference type="SAM" id="SignalP"/>
    </source>
</evidence>
<reference evidence="3 4" key="1">
    <citation type="submission" date="2019-02" db="EMBL/GenBank/DDBJ databases">
        <title>Deep-cultivation of Planctomycetes and their phenomic and genomic characterization uncovers novel biology.</title>
        <authorList>
            <person name="Wiegand S."/>
            <person name="Jogler M."/>
            <person name="Boedeker C."/>
            <person name="Pinto D."/>
            <person name="Vollmers J."/>
            <person name="Rivas-Marin E."/>
            <person name="Kohn T."/>
            <person name="Peeters S.H."/>
            <person name="Heuer A."/>
            <person name="Rast P."/>
            <person name="Oberbeckmann S."/>
            <person name="Bunk B."/>
            <person name="Jeske O."/>
            <person name="Meyerdierks A."/>
            <person name="Storesund J.E."/>
            <person name="Kallscheuer N."/>
            <person name="Luecker S."/>
            <person name="Lage O.M."/>
            <person name="Pohl T."/>
            <person name="Merkel B.J."/>
            <person name="Hornburger P."/>
            <person name="Mueller R.-W."/>
            <person name="Bruemmer F."/>
            <person name="Labrenz M."/>
            <person name="Spormann A.M."/>
            <person name="Op den Camp H."/>
            <person name="Overmann J."/>
            <person name="Amann R."/>
            <person name="Jetten M.S.M."/>
            <person name="Mascher T."/>
            <person name="Medema M.H."/>
            <person name="Devos D.P."/>
            <person name="Kaster A.-K."/>
            <person name="Ovreas L."/>
            <person name="Rohde M."/>
            <person name="Galperin M.Y."/>
            <person name="Jogler C."/>
        </authorList>
    </citation>
    <scope>NUCLEOTIDE SEQUENCE [LARGE SCALE GENOMIC DNA]</scope>
    <source>
        <strain evidence="3 4">TBK1r</strain>
    </source>
</reference>
<feature type="signal peptide" evidence="2">
    <location>
        <begin position="1"/>
        <end position="22"/>
    </location>
</feature>
<dbReference type="RefSeq" id="WP_419581013.1">
    <property type="nucleotide sequence ID" value="NZ_CP036432.1"/>
</dbReference>
<proteinExistence type="predicted"/>
<feature type="region of interest" description="Disordered" evidence="1">
    <location>
        <begin position="98"/>
        <end position="127"/>
    </location>
</feature>
<dbReference type="EMBL" id="CP036432">
    <property type="protein sequence ID" value="QDV82290.1"/>
    <property type="molecule type" value="Genomic_DNA"/>
</dbReference>
<dbReference type="Proteomes" id="UP000318081">
    <property type="component" value="Chromosome"/>
</dbReference>
<evidence type="ECO:0000313" key="4">
    <source>
        <dbReference type="Proteomes" id="UP000318081"/>
    </source>
</evidence>
<gene>
    <name evidence="3" type="ORF">TBK1r_12170</name>
</gene>
<organism evidence="3 4">
    <name type="scientific">Stieleria magnilauensis</name>
    <dbReference type="NCBI Taxonomy" id="2527963"/>
    <lineage>
        <taxon>Bacteria</taxon>
        <taxon>Pseudomonadati</taxon>
        <taxon>Planctomycetota</taxon>
        <taxon>Planctomycetia</taxon>
        <taxon>Pirellulales</taxon>
        <taxon>Pirellulaceae</taxon>
        <taxon>Stieleria</taxon>
    </lineage>
</organism>
<name>A0ABX5XJX0_9BACT</name>
<feature type="chain" id="PRO_5045304288" description="YHS domain protein" evidence="2">
    <location>
        <begin position="23"/>
        <end position="127"/>
    </location>
</feature>
<keyword evidence="4" id="KW-1185">Reference proteome</keyword>
<accession>A0ABX5XJX0</accession>
<evidence type="ECO:0000313" key="3">
    <source>
        <dbReference type="EMBL" id="QDV82290.1"/>
    </source>
</evidence>